<dbReference type="PROSITE" id="PS51891">
    <property type="entry name" value="CENP_V_GFA"/>
    <property type="match status" value="1"/>
</dbReference>
<sequence length="134" mass="14522">MPHDPRPVDLTGHCLCGAVTFGGHWAGDSLRACHCEQCRRWSGHVWAATGLSDFRAEGPLRWFASSERAERGFCGTCGSALFWRRRGSDLTEVAAGALDRPTGLALQGHIFVADKGDYYDIADGLPQYGQGAPE</sequence>
<comment type="similarity">
    <text evidence="1">Belongs to the Gfa family.</text>
</comment>
<dbReference type="SUPFAM" id="SSF51316">
    <property type="entry name" value="Mss4-like"/>
    <property type="match status" value="1"/>
</dbReference>
<dbReference type="Pfam" id="PF04828">
    <property type="entry name" value="GFA"/>
    <property type="match status" value="1"/>
</dbReference>
<dbReference type="Proteomes" id="UP001597302">
    <property type="component" value="Unassembled WGS sequence"/>
</dbReference>
<evidence type="ECO:0000256" key="3">
    <source>
        <dbReference type="ARBA" id="ARBA00022833"/>
    </source>
</evidence>
<comment type="caution">
    <text evidence="6">The sequence shown here is derived from an EMBL/GenBank/DDBJ whole genome shotgun (WGS) entry which is preliminary data.</text>
</comment>
<proteinExistence type="inferred from homology"/>
<organism evidence="6 7">
    <name type="scientific">Paracoccus nototheniae</name>
    <dbReference type="NCBI Taxonomy" id="2489002"/>
    <lineage>
        <taxon>Bacteria</taxon>
        <taxon>Pseudomonadati</taxon>
        <taxon>Pseudomonadota</taxon>
        <taxon>Alphaproteobacteria</taxon>
        <taxon>Rhodobacterales</taxon>
        <taxon>Paracoccaceae</taxon>
        <taxon>Paracoccus</taxon>
    </lineage>
</organism>
<dbReference type="Gene3D" id="3.90.1590.10">
    <property type="entry name" value="glutathione-dependent formaldehyde- activating enzyme (gfa)"/>
    <property type="match status" value="1"/>
</dbReference>
<protein>
    <submittedName>
        <fullName evidence="6">GFA family protein</fullName>
    </submittedName>
</protein>
<dbReference type="PANTHER" id="PTHR33337:SF40">
    <property type="entry name" value="CENP-V_GFA DOMAIN-CONTAINING PROTEIN-RELATED"/>
    <property type="match status" value="1"/>
</dbReference>
<evidence type="ECO:0000313" key="6">
    <source>
        <dbReference type="EMBL" id="MFD1480077.1"/>
    </source>
</evidence>
<accession>A0ABW4DQT0</accession>
<evidence type="ECO:0000256" key="1">
    <source>
        <dbReference type="ARBA" id="ARBA00005495"/>
    </source>
</evidence>
<evidence type="ECO:0000256" key="2">
    <source>
        <dbReference type="ARBA" id="ARBA00022723"/>
    </source>
</evidence>
<evidence type="ECO:0000256" key="4">
    <source>
        <dbReference type="ARBA" id="ARBA00023239"/>
    </source>
</evidence>
<dbReference type="InterPro" id="IPR006913">
    <property type="entry name" value="CENP-V/GFA"/>
</dbReference>
<keyword evidence="7" id="KW-1185">Reference proteome</keyword>
<keyword evidence="3" id="KW-0862">Zinc</keyword>
<evidence type="ECO:0000259" key="5">
    <source>
        <dbReference type="PROSITE" id="PS51891"/>
    </source>
</evidence>
<dbReference type="EMBL" id="JBHTOQ010000003">
    <property type="protein sequence ID" value="MFD1480077.1"/>
    <property type="molecule type" value="Genomic_DNA"/>
</dbReference>
<dbReference type="RefSeq" id="WP_131577332.1">
    <property type="nucleotide sequence ID" value="NZ_CBCSAJ010000080.1"/>
</dbReference>
<feature type="domain" description="CENP-V/GFA" evidence="5">
    <location>
        <begin position="10"/>
        <end position="120"/>
    </location>
</feature>
<evidence type="ECO:0000313" key="7">
    <source>
        <dbReference type="Proteomes" id="UP001597302"/>
    </source>
</evidence>
<dbReference type="InterPro" id="IPR011057">
    <property type="entry name" value="Mss4-like_sf"/>
</dbReference>
<gene>
    <name evidence="6" type="ORF">ACFQ5P_02085</name>
</gene>
<dbReference type="PANTHER" id="PTHR33337">
    <property type="entry name" value="GFA DOMAIN-CONTAINING PROTEIN"/>
    <property type="match status" value="1"/>
</dbReference>
<keyword evidence="4" id="KW-0456">Lyase</keyword>
<reference evidence="7" key="1">
    <citation type="journal article" date="2019" name="Int. J. Syst. Evol. Microbiol.">
        <title>The Global Catalogue of Microorganisms (GCM) 10K type strain sequencing project: providing services to taxonomists for standard genome sequencing and annotation.</title>
        <authorList>
            <consortium name="The Broad Institute Genomics Platform"/>
            <consortium name="The Broad Institute Genome Sequencing Center for Infectious Disease"/>
            <person name="Wu L."/>
            <person name="Ma J."/>
        </authorList>
    </citation>
    <scope>NUCLEOTIDE SEQUENCE [LARGE SCALE GENOMIC DNA]</scope>
    <source>
        <strain evidence="7">CCM 8875</strain>
    </source>
</reference>
<keyword evidence="2" id="KW-0479">Metal-binding</keyword>
<name>A0ABW4DQT0_9RHOB</name>